<comment type="similarity">
    <text evidence="2 9">Belongs to the TFIIF beta subunit family.</text>
</comment>
<dbReference type="PANTHER" id="PTHR10445">
    <property type="entry name" value="GENERAL TRANSCRIPTION FACTOR IIF SUBUNIT 2"/>
    <property type="match status" value="1"/>
</dbReference>
<dbReference type="SUPFAM" id="SSF46785">
    <property type="entry name" value="Winged helix' DNA-binding domain"/>
    <property type="match status" value="1"/>
</dbReference>
<keyword evidence="6 9" id="KW-0804">Transcription</keyword>
<dbReference type="AlphaFoldDB" id="A0A7R9AAJ2"/>
<comment type="function">
    <text evidence="9">TFIIF is a general transcription initiation factor that binds to RNA polymerase II and helps to recruit it to the initiation complex in collaboration with TFIIB.</text>
</comment>
<keyword evidence="13" id="KW-1185">Reference proteome</keyword>
<proteinExistence type="inferred from homology"/>
<dbReference type="InterPro" id="IPR036390">
    <property type="entry name" value="WH_DNA-bd_sf"/>
</dbReference>
<evidence type="ECO:0000256" key="4">
    <source>
        <dbReference type="ARBA" id="ARBA00023015"/>
    </source>
</evidence>
<dbReference type="FunFam" id="1.10.10.10:FF:000035">
    <property type="entry name" value="General transcription factor IIF subunit 2"/>
    <property type="match status" value="1"/>
</dbReference>
<protein>
    <recommendedName>
        <fullName evidence="3 9">General transcription factor IIF subunit 2</fullName>
    </recommendedName>
    <alternativeName>
        <fullName evidence="8 9">Transcription initiation factor IIF subunit beta</fullName>
    </alternativeName>
</protein>
<dbReference type="GO" id="GO:0006368">
    <property type="term" value="P:transcription elongation by RNA polymerase II"/>
    <property type="evidence" value="ECO:0007669"/>
    <property type="project" value="UniProtKB-ARBA"/>
</dbReference>
<dbReference type="PIRSF" id="PIRSF015849">
    <property type="entry name" value="TFIIF-beta"/>
    <property type="match status" value="1"/>
</dbReference>
<sequence length="250" mass="28771">MPGERDMDCTNAARGVWLVKVPKYLSNIWDKSPSDMQVGKMQITKTPGTKPNVTFSLNPEAAKFAKNEKTVTDYKLAISSVSAQSLVVFSQTVPNQSSDSVIPETSKLSLEGRVVQRTEFRPVGDVTYMNLKKEQILKAAQPTRMVQQLDKIVNNYKPVADHKHNVDYQKQKKAEGKKMREGKEKVMDMLFQAFEKHQYYNIKDLVGITQQPVAYLKEILKDVCNYSHKNPHKNMWELKPEYRHYNKESE</sequence>
<dbReference type="InterPro" id="IPR003196">
    <property type="entry name" value="TFIIF_beta"/>
</dbReference>
<dbReference type="InterPro" id="IPR040450">
    <property type="entry name" value="TFIIF_beta_HTH"/>
</dbReference>
<dbReference type="EMBL" id="LR902324">
    <property type="protein sequence ID" value="CAD7250351.1"/>
    <property type="molecule type" value="Genomic_DNA"/>
</dbReference>
<dbReference type="PANTHER" id="PTHR10445:SF0">
    <property type="entry name" value="GENERAL TRANSCRIPTION FACTOR IIF SUBUNIT 2"/>
    <property type="match status" value="1"/>
</dbReference>
<gene>
    <name evidence="12" type="ORF">DSTB1V02_LOCUS10130</name>
</gene>
<organism evidence="12">
    <name type="scientific">Darwinula stevensoni</name>
    <dbReference type="NCBI Taxonomy" id="69355"/>
    <lineage>
        <taxon>Eukaryota</taxon>
        <taxon>Metazoa</taxon>
        <taxon>Ecdysozoa</taxon>
        <taxon>Arthropoda</taxon>
        <taxon>Crustacea</taxon>
        <taxon>Oligostraca</taxon>
        <taxon>Ostracoda</taxon>
        <taxon>Podocopa</taxon>
        <taxon>Podocopida</taxon>
        <taxon>Darwinulocopina</taxon>
        <taxon>Darwinuloidea</taxon>
        <taxon>Darwinulidae</taxon>
        <taxon>Darwinula</taxon>
    </lineage>
</organism>
<evidence type="ECO:0000256" key="2">
    <source>
        <dbReference type="ARBA" id="ARBA00009543"/>
    </source>
</evidence>
<comment type="subcellular location">
    <subcellularLocation>
        <location evidence="1 9">Nucleus</location>
    </subcellularLocation>
</comment>
<feature type="domain" description="TFIIF beta subunit HTH" evidence="10">
    <location>
        <begin position="180"/>
        <end position="243"/>
    </location>
</feature>
<dbReference type="CDD" id="cd07980">
    <property type="entry name" value="TFIIF_beta"/>
    <property type="match status" value="1"/>
</dbReference>
<dbReference type="GO" id="GO:0003677">
    <property type="term" value="F:DNA binding"/>
    <property type="evidence" value="ECO:0007669"/>
    <property type="project" value="UniProtKB-UniRule"/>
</dbReference>
<evidence type="ECO:0000256" key="6">
    <source>
        <dbReference type="ARBA" id="ARBA00023163"/>
    </source>
</evidence>
<dbReference type="Proteomes" id="UP000677054">
    <property type="component" value="Unassembled WGS sequence"/>
</dbReference>
<dbReference type="InterPro" id="IPR011039">
    <property type="entry name" value="TFIIF_interaction"/>
</dbReference>
<evidence type="ECO:0000259" key="10">
    <source>
        <dbReference type="Pfam" id="PF02270"/>
    </source>
</evidence>
<evidence type="ECO:0000256" key="5">
    <source>
        <dbReference type="ARBA" id="ARBA00023125"/>
    </source>
</evidence>
<evidence type="ECO:0000256" key="7">
    <source>
        <dbReference type="ARBA" id="ARBA00023242"/>
    </source>
</evidence>
<dbReference type="GO" id="GO:0005674">
    <property type="term" value="C:transcription factor TFIIF complex"/>
    <property type="evidence" value="ECO:0007669"/>
    <property type="project" value="InterPro"/>
</dbReference>
<dbReference type="Pfam" id="PF17683">
    <property type="entry name" value="TFIIF_beta_N"/>
    <property type="match status" value="1"/>
</dbReference>
<dbReference type="Pfam" id="PF02270">
    <property type="entry name" value="TFIIF_beta"/>
    <property type="match status" value="1"/>
</dbReference>
<keyword evidence="7 9" id="KW-0539">Nucleus</keyword>
<dbReference type="OrthoDB" id="6350548at2759"/>
<evidence type="ECO:0000313" key="12">
    <source>
        <dbReference type="EMBL" id="CAD7250351.1"/>
    </source>
</evidence>
<evidence type="ECO:0000313" key="13">
    <source>
        <dbReference type="Proteomes" id="UP000677054"/>
    </source>
</evidence>
<evidence type="ECO:0000256" key="8">
    <source>
        <dbReference type="ARBA" id="ARBA00033388"/>
    </source>
</evidence>
<reference evidence="12" key="1">
    <citation type="submission" date="2020-11" db="EMBL/GenBank/DDBJ databases">
        <authorList>
            <person name="Tran Van P."/>
        </authorList>
    </citation>
    <scope>NUCLEOTIDE SEQUENCE</scope>
</reference>
<evidence type="ECO:0000259" key="11">
    <source>
        <dbReference type="Pfam" id="PF17683"/>
    </source>
</evidence>
<evidence type="ECO:0000256" key="9">
    <source>
        <dbReference type="PIRNR" id="PIRNR015849"/>
    </source>
</evidence>
<feature type="domain" description="TFIIF beta subunit N-terminal" evidence="11">
    <location>
        <begin position="14"/>
        <end position="100"/>
    </location>
</feature>
<keyword evidence="4 9" id="KW-0805">Transcription regulation</keyword>
<accession>A0A7R9AAJ2</accession>
<evidence type="ECO:0000256" key="1">
    <source>
        <dbReference type="ARBA" id="ARBA00004123"/>
    </source>
</evidence>
<evidence type="ECO:0000256" key="3">
    <source>
        <dbReference type="ARBA" id="ARBA00020815"/>
    </source>
</evidence>
<dbReference type="InterPro" id="IPR040504">
    <property type="entry name" value="TFIIF_beta_N"/>
</dbReference>
<keyword evidence="5 9" id="KW-0238">DNA-binding</keyword>
<dbReference type="Gene3D" id="1.10.10.10">
    <property type="entry name" value="Winged helix-like DNA-binding domain superfamily/Winged helix DNA-binding domain"/>
    <property type="match status" value="1"/>
</dbReference>
<dbReference type="EMBL" id="CAJPEV010002807">
    <property type="protein sequence ID" value="CAG0898093.1"/>
    <property type="molecule type" value="Genomic_DNA"/>
</dbReference>
<name>A0A7R9AAJ2_9CRUS</name>
<dbReference type="GO" id="GO:0006367">
    <property type="term" value="P:transcription initiation at RNA polymerase II promoter"/>
    <property type="evidence" value="ECO:0007669"/>
    <property type="project" value="UniProtKB-UniRule"/>
</dbReference>
<dbReference type="InterPro" id="IPR036388">
    <property type="entry name" value="WH-like_DNA-bd_sf"/>
</dbReference>
<dbReference type="SUPFAM" id="SSF50916">
    <property type="entry name" value="Rap30/74 interaction domains"/>
    <property type="match status" value="1"/>
</dbReference>